<keyword evidence="3" id="KW-0560">Oxidoreductase</keyword>
<comment type="catalytic activity">
    <reaction evidence="7">
        <text>[thioredoxin]-disulfide + L-methionine + H2O = L-methionine (S)-S-oxide + [thioredoxin]-dithiol</text>
        <dbReference type="Rhea" id="RHEA:19993"/>
        <dbReference type="Rhea" id="RHEA-COMP:10698"/>
        <dbReference type="Rhea" id="RHEA-COMP:10700"/>
        <dbReference type="ChEBI" id="CHEBI:15377"/>
        <dbReference type="ChEBI" id="CHEBI:29950"/>
        <dbReference type="ChEBI" id="CHEBI:50058"/>
        <dbReference type="ChEBI" id="CHEBI:57844"/>
        <dbReference type="ChEBI" id="CHEBI:58772"/>
        <dbReference type="EC" id="1.8.4.11"/>
    </reaction>
</comment>
<evidence type="ECO:0000313" key="9">
    <source>
        <dbReference type="EMBL" id="CAE2236389.1"/>
    </source>
</evidence>
<dbReference type="GO" id="GO:0008113">
    <property type="term" value="F:peptide-methionine (S)-S-oxide reductase activity"/>
    <property type="evidence" value="ECO:0007669"/>
    <property type="project" value="UniProtKB-EC"/>
</dbReference>
<dbReference type="AlphaFoldDB" id="A0A7S4IQB5"/>
<dbReference type="HAMAP" id="MF_01401">
    <property type="entry name" value="MsrA"/>
    <property type="match status" value="1"/>
</dbReference>
<gene>
    <name evidence="9" type="ORF">VSP0166_LOCUS15608</name>
</gene>
<evidence type="ECO:0000256" key="1">
    <source>
        <dbReference type="ARBA" id="ARBA00005591"/>
    </source>
</evidence>
<evidence type="ECO:0000256" key="6">
    <source>
        <dbReference type="ARBA" id="ARBA00047806"/>
    </source>
</evidence>
<dbReference type="InterPro" id="IPR036509">
    <property type="entry name" value="Met_Sox_Rdtase_MsrA_sf"/>
</dbReference>
<protein>
    <recommendedName>
        <fullName evidence="2">peptide-methionine (S)-S-oxide reductase</fullName>
        <ecNumber evidence="2">1.8.4.11</ecNumber>
    </recommendedName>
    <alternativeName>
        <fullName evidence="5">Peptide-methionine (S)-S-oxide reductase</fullName>
    </alternativeName>
    <alternativeName>
        <fullName evidence="4">Protein-methionine-S-oxide reductase</fullName>
    </alternativeName>
</protein>
<dbReference type="InterPro" id="IPR050162">
    <property type="entry name" value="MsrA_MetSO_reductase"/>
</dbReference>
<name>A0A7S4IQB5_9EUKA</name>
<organism evidence="9">
    <name type="scientific">Vannella robusta</name>
    <dbReference type="NCBI Taxonomy" id="1487602"/>
    <lineage>
        <taxon>Eukaryota</taxon>
        <taxon>Amoebozoa</taxon>
        <taxon>Discosea</taxon>
        <taxon>Flabellinia</taxon>
        <taxon>Vannellidae</taxon>
        <taxon>Vannella</taxon>
    </lineage>
</organism>
<evidence type="ECO:0000259" key="8">
    <source>
        <dbReference type="Pfam" id="PF01625"/>
    </source>
</evidence>
<feature type="domain" description="Peptide methionine sulphoxide reductase MsrA" evidence="8">
    <location>
        <begin position="27"/>
        <end position="182"/>
    </location>
</feature>
<evidence type="ECO:0000256" key="2">
    <source>
        <dbReference type="ARBA" id="ARBA00012502"/>
    </source>
</evidence>
<dbReference type="GO" id="GO:0005737">
    <property type="term" value="C:cytoplasm"/>
    <property type="evidence" value="ECO:0007669"/>
    <property type="project" value="TreeGrafter"/>
</dbReference>
<dbReference type="SUPFAM" id="SSF55068">
    <property type="entry name" value="Peptide methionine sulfoxide reductase"/>
    <property type="match status" value="1"/>
</dbReference>
<dbReference type="EMBL" id="HBKP01022380">
    <property type="protein sequence ID" value="CAE2236389.1"/>
    <property type="molecule type" value="Transcribed_RNA"/>
</dbReference>
<dbReference type="Gene3D" id="3.30.1060.10">
    <property type="entry name" value="Peptide methionine sulphoxide reductase MsrA"/>
    <property type="match status" value="1"/>
</dbReference>
<dbReference type="PANTHER" id="PTHR42799">
    <property type="entry name" value="MITOCHONDRIAL PEPTIDE METHIONINE SULFOXIDE REDUCTASE"/>
    <property type="match status" value="1"/>
</dbReference>
<comment type="similarity">
    <text evidence="1">Belongs to the MsrA Met sulfoxide reductase family.</text>
</comment>
<accession>A0A7S4IQB5</accession>
<dbReference type="GO" id="GO:0034599">
    <property type="term" value="P:cellular response to oxidative stress"/>
    <property type="evidence" value="ECO:0007669"/>
    <property type="project" value="TreeGrafter"/>
</dbReference>
<proteinExistence type="inferred from homology"/>
<dbReference type="InterPro" id="IPR002569">
    <property type="entry name" value="Met_Sox_Rdtase_MsrA_dom"/>
</dbReference>
<reference evidence="9" key="1">
    <citation type="submission" date="2021-01" db="EMBL/GenBank/DDBJ databases">
        <authorList>
            <person name="Corre E."/>
            <person name="Pelletier E."/>
            <person name="Niang G."/>
            <person name="Scheremetjew M."/>
            <person name="Finn R."/>
            <person name="Kale V."/>
            <person name="Holt S."/>
            <person name="Cochrane G."/>
            <person name="Meng A."/>
            <person name="Brown T."/>
            <person name="Cohen L."/>
        </authorList>
    </citation>
    <scope>NUCLEOTIDE SEQUENCE</scope>
    <source>
        <strain evidence="9">DIVA3 518/3/11/1/6</strain>
    </source>
</reference>
<dbReference type="Pfam" id="PF01625">
    <property type="entry name" value="PMSR"/>
    <property type="match status" value="1"/>
</dbReference>
<dbReference type="NCBIfam" id="TIGR00401">
    <property type="entry name" value="msrA"/>
    <property type="match status" value="1"/>
</dbReference>
<evidence type="ECO:0000256" key="3">
    <source>
        <dbReference type="ARBA" id="ARBA00023002"/>
    </source>
</evidence>
<dbReference type="PANTHER" id="PTHR42799:SF2">
    <property type="entry name" value="MITOCHONDRIAL PEPTIDE METHIONINE SULFOXIDE REDUCTASE"/>
    <property type="match status" value="1"/>
</dbReference>
<evidence type="ECO:0000256" key="5">
    <source>
        <dbReference type="ARBA" id="ARBA00030643"/>
    </source>
</evidence>
<evidence type="ECO:0000256" key="4">
    <source>
        <dbReference type="ARBA" id="ARBA00030273"/>
    </source>
</evidence>
<comment type="catalytic activity">
    <reaction evidence="6">
        <text>L-methionyl-[protein] + [thioredoxin]-disulfide + H2O = L-methionyl-(S)-S-oxide-[protein] + [thioredoxin]-dithiol</text>
        <dbReference type="Rhea" id="RHEA:14217"/>
        <dbReference type="Rhea" id="RHEA-COMP:10698"/>
        <dbReference type="Rhea" id="RHEA-COMP:10700"/>
        <dbReference type="Rhea" id="RHEA-COMP:12313"/>
        <dbReference type="Rhea" id="RHEA-COMP:12315"/>
        <dbReference type="ChEBI" id="CHEBI:15377"/>
        <dbReference type="ChEBI" id="CHEBI:16044"/>
        <dbReference type="ChEBI" id="CHEBI:29950"/>
        <dbReference type="ChEBI" id="CHEBI:44120"/>
        <dbReference type="ChEBI" id="CHEBI:50058"/>
        <dbReference type="EC" id="1.8.4.11"/>
    </reaction>
</comment>
<sequence>MGAAPSKIVMHHALKTQLGSIPEGCEQATFGMGCFWGAERKFWQQKGVVCTSVGYCGGDKDIPSYEEVCTGNTNHAEVVNVIFDPKKISYKELLHVFWSNHNPTQLNRQGNDRGTQYRTCIFYHNEEQKKQAEATMNAFQTKLTDNGFGAIVTEILDASEHKYYYAEEYHQQYLSKNPGGYCGLKGTGCYEPGEINGLIDF</sequence>
<dbReference type="EC" id="1.8.4.11" evidence="2"/>
<evidence type="ECO:0000256" key="7">
    <source>
        <dbReference type="ARBA" id="ARBA00048782"/>
    </source>
</evidence>